<proteinExistence type="predicted"/>
<dbReference type="CDD" id="cd01647">
    <property type="entry name" value="RT_LTR"/>
    <property type="match status" value="1"/>
</dbReference>
<evidence type="ECO:0000259" key="11">
    <source>
        <dbReference type="PROSITE" id="PS50878"/>
    </source>
</evidence>
<dbReference type="Gene3D" id="3.30.420.10">
    <property type="entry name" value="Ribonuclease H-like superfamily/Ribonuclease H"/>
    <property type="match status" value="1"/>
</dbReference>
<dbReference type="GO" id="GO:0042575">
    <property type="term" value="C:DNA polymerase complex"/>
    <property type="evidence" value="ECO:0007669"/>
    <property type="project" value="UniProtKB-ARBA"/>
</dbReference>
<dbReference type="PROSITE" id="PS50994">
    <property type="entry name" value="INTEGRASE"/>
    <property type="match status" value="1"/>
</dbReference>
<dbReference type="InterPro" id="IPR043502">
    <property type="entry name" value="DNA/RNA_pol_sf"/>
</dbReference>
<dbReference type="SUPFAM" id="SSF56672">
    <property type="entry name" value="DNA/RNA polymerases"/>
    <property type="match status" value="1"/>
</dbReference>
<dbReference type="InterPro" id="IPR050951">
    <property type="entry name" value="Retrovirus_Pol_polyprotein"/>
</dbReference>
<evidence type="ECO:0000256" key="4">
    <source>
        <dbReference type="ARBA" id="ARBA00022722"/>
    </source>
</evidence>
<dbReference type="PANTHER" id="PTHR37984:SF8">
    <property type="entry name" value="CCHC-TYPE DOMAIN-CONTAINING PROTEIN"/>
    <property type="match status" value="1"/>
</dbReference>
<feature type="region of interest" description="Disordered" evidence="9">
    <location>
        <begin position="1297"/>
        <end position="1320"/>
    </location>
</feature>
<evidence type="ECO:0000256" key="5">
    <source>
        <dbReference type="ARBA" id="ARBA00022759"/>
    </source>
</evidence>
<dbReference type="Pfam" id="PF00665">
    <property type="entry name" value="rve"/>
    <property type="match status" value="1"/>
</dbReference>
<sequence>MEHARPPVELVLEGGPAARADSWRKWRKQFEVFLKASGVANEESSVQASLLVNLIGSAGYEIYSTFTYLKDETEDDIKCLLKKFDKYFGTKPNVTLSRFKFFTRGQEEGENIDQYVTALKLLSQSCEFGNLNESLIRDRIVYGIISNIVRDRLLRTDDLTLEKAVQICQVAEISKEESSCIENSPGGSEMRVDAVRDASGRSYGGVRRSRGGSRGARRGGRGRGPVFGAGSAASRTRCLSCGNGWCSTDDRCPARDALCYVCDKKGHFAKVCVHKYTLRDKVLNLNVCEPENMSDAEMFYVDMILSQDKKCKLPKEWNVIFQCNGRQVQFKLDTGSMLNVISKNDYLNLGMSIHNLKYFNKCVQSFTGNNLPILGMYELPFIYKSKHYILPFVVADLNCQNVLGLEGCVMLGLVSRVDGINIHKYSDLFEGLGKLPGQYSIVVDKNVQPVICPTRKIPLGMKDKLLAELRRMEKLGVIRKVTHPTEWVNAIVLVAKKNGDIRVCLDPRPLNRAVRRAHYSLPTVSELAARLRGATYFSVLDARSGFWMVQIDPASADLCTFGTPFGRYQFLRLPYGVNCAPEVFHAKLRQYLEDLEGVDSFIDDVIVWGNTKEQHDFRLKCLLNRAREIGIKFNKEKCKFGVREIVYLGHKFDKNGIKPDESKVKAIMGMPYPTDRKALERFMGMVNYLSKFIQNYSDSVSVLRSLLKKNSEWLWEPHHSDAIDSLKNKISSAPVLALYSTELPVVVSVDASARALGAVLLQAGRPVEFASLTLTDTQTRYAQIEKEMLAIVFAAERFKQYIYGRSDVTVQTDHKPLEALFNKALSSVPIRLQRMMMRIQGYDFKVVYTPGKYMYIADTLSRAPLPEFMHDRVSEDVETQTCFMIECMPFSREKIDRVRKATEVDEECQLLIKYILNGWPKNEHNVHKNVRKFWSYCGELQYVNGLILKNYCIFIPQSLRAEMIVKVHEGHLGIERCKRRARDVMFWPGLSADVERAVRRCESCALHARAPAREPLLQHIVPNAPWQKLASDIFEYKKKYYVILVDYFSNYVEVQEVNSINSRTIIHFMKEQFSRHGIPSELVTDNGPAYSSQEFKKFLRLWEVKHMTSSPHYPQSNGKSERTVQTIKNLLKKCIDSGDDFFISLLNYRSTPRYGMDSPAQILMGRRLCTKLPISDFLLNETIDRNRNYKMLMQQRKYNKLQYDKSAKPLRTLLPGNKAILVDNGNRKPVSIIRPSQEPRSFIVQDSRGRRLRRNRRHLIVRYADSDETRPAACAPSASNAKSAELTAKAVASNPEQFDPLYSTDSKTDTVGHSPCINPPITRSKTRLMAKMKYAMKEKI</sequence>
<feature type="domain" description="CCHC-type" evidence="10">
    <location>
        <begin position="259"/>
        <end position="272"/>
    </location>
</feature>
<protein>
    <recommendedName>
        <fullName evidence="1">RNA-directed DNA polymerase</fullName>
        <ecNumber evidence="1">2.7.7.49</ecNumber>
    </recommendedName>
</protein>
<dbReference type="InterPro" id="IPR012337">
    <property type="entry name" value="RNaseH-like_sf"/>
</dbReference>
<evidence type="ECO:0000256" key="7">
    <source>
        <dbReference type="ARBA" id="ARBA00022918"/>
    </source>
</evidence>
<dbReference type="GO" id="GO:0016787">
    <property type="term" value="F:hydrolase activity"/>
    <property type="evidence" value="ECO:0007669"/>
    <property type="project" value="UniProtKB-KW"/>
</dbReference>
<dbReference type="EMBL" id="CAVLGL010000137">
    <property type="protein sequence ID" value="CAK1602063.1"/>
    <property type="molecule type" value="Genomic_DNA"/>
</dbReference>
<dbReference type="GO" id="GO:0004519">
    <property type="term" value="F:endonuclease activity"/>
    <property type="evidence" value="ECO:0007669"/>
    <property type="project" value="UniProtKB-KW"/>
</dbReference>
<dbReference type="Gene3D" id="3.10.10.10">
    <property type="entry name" value="HIV Type 1 Reverse Transcriptase, subunit A, domain 1"/>
    <property type="match status" value="1"/>
</dbReference>
<dbReference type="InterPro" id="IPR000477">
    <property type="entry name" value="RT_dom"/>
</dbReference>
<dbReference type="PROSITE" id="PS50158">
    <property type="entry name" value="ZF_CCHC"/>
    <property type="match status" value="1"/>
</dbReference>
<evidence type="ECO:0000313" key="14">
    <source>
        <dbReference type="Proteomes" id="UP001314205"/>
    </source>
</evidence>
<evidence type="ECO:0000259" key="10">
    <source>
        <dbReference type="PROSITE" id="PS50158"/>
    </source>
</evidence>
<keyword evidence="8" id="KW-0479">Metal-binding</keyword>
<dbReference type="InterPro" id="IPR036397">
    <property type="entry name" value="RNaseH_sf"/>
</dbReference>
<dbReference type="FunFam" id="3.10.10.10:FF:000003">
    <property type="entry name" value="Retrovirus-related Pol polyprotein from transposon 297-like Protein"/>
    <property type="match status" value="1"/>
</dbReference>
<dbReference type="GO" id="GO:0008270">
    <property type="term" value="F:zinc ion binding"/>
    <property type="evidence" value="ECO:0007669"/>
    <property type="project" value="UniProtKB-KW"/>
</dbReference>
<dbReference type="Pfam" id="PF17921">
    <property type="entry name" value="Integrase_H2C2"/>
    <property type="match status" value="1"/>
</dbReference>
<dbReference type="GO" id="GO:0003964">
    <property type="term" value="F:RNA-directed DNA polymerase activity"/>
    <property type="evidence" value="ECO:0007669"/>
    <property type="project" value="UniProtKB-KW"/>
</dbReference>
<dbReference type="PANTHER" id="PTHR37984">
    <property type="entry name" value="PROTEIN CBG26694"/>
    <property type="match status" value="1"/>
</dbReference>
<keyword evidence="5" id="KW-0255">Endonuclease</keyword>
<evidence type="ECO:0000313" key="13">
    <source>
        <dbReference type="EMBL" id="CAK1602063.1"/>
    </source>
</evidence>
<dbReference type="FunFam" id="3.30.420.10:FF:000063">
    <property type="entry name" value="Retrovirus-related Pol polyprotein from transposon 297-like Protein"/>
    <property type="match status" value="1"/>
</dbReference>
<keyword evidence="3" id="KW-0548">Nucleotidyltransferase</keyword>
<dbReference type="GO" id="GO:0003676">
    <property type="term" value="F:nucleic acid binding"/>
    <property type="evidence" value="ECO:0007669"/>
    <property type="project" value="InterPro"/>
</dbReference>
<feature type="compositionally biased region" description="Basic residues" evidence="9">
    <location>
        <begin position="207"/>
        <end position="221"/>
    </location>
</feature>
<feature type="region of interest" description="Disordered" evidence="9">
    <location>
        <begin position="201"/>
        <end position="227"/>
    </location>
</feature>
<comment type="caution">
    <text evidence="13">The sequence shown here is derived from an EMBL/GenBank/DDBJ whole genome shotgun (WGS) entry which is preliminary data.</text>
</comment>
<dbReference type="Pfam" id="PF00078">
    <property type="entry name" value="RVT_1"/>
    <property type="match status" value="1"/>
</dbReference>
<reference evidence="13 14" key="1">
    <citation type="submission" date="2023-11" db="EMBL/GenBank/DDBJ databases">
        <authorList>
            <person name="Hedman E."/>
            <person name="Englund M."/>
            <person name="Stromberg M."/>
            <person name="Nyberg Akerstrom W."/>
            <person name="Nylinder S."/>
            <person name="Jareborg N."/>
            <person name="Kallberg Y."/>
            <person name="Kronander E."/>
        </authorList>
    </citation>
    <scope>NUCLEOTIDE SEQUENCE [LARGE SCALE GENOMIC DNA]</scope>
</reference>
<evidence type="ECO:0000256" key="6">
    <source>
        <dbReference type="ARBA" id="ARBA00022801"/>
    </source>
</evidence>
<evidence type="ECO:0000256" key="8">
    <source>
        <dbReference type="PROSITE-ProRule" id="PRU00047"/>
    </source>
</evidence>
<keyword evidence="14" id="KW-1185">Reference proteome</keyword>
<evidence type="ECO:0000256" key="1">
    <source>
        <dbReference type="ARBA" id="ARBA00012493"/>
    </source>
</evidence>
<dbReference type="InterPro" id="IPR041588">
    <property type="entry name" value="Integrase_H2C2"/>
</dbReference>
<dbReference type="FunFam" id="3.10.20.370:FF:000001">
    <property type="entry name" value="Retrovirus-related Pol polyprotein from transposon 17.6-like protein"/>
    <property type="match status" value="1"/>
</dbReference>
<dbReference type="InterPro" id="IPR021109">
    <property type="entry name" value="Peptidase_aspartic_dom_sf"/>
</dbReference>
<dbReference type="EC" id="2.7.7.49" evidence="1"/>
<accession>A0AAV1M2Z6</accession>
<dbReference type="InterPro" id="IPR041373">
    <property type="entry name" value="RT_RNaseH"/>
</dbReference>
<dbReference type="PROSITE" id="PS50878">
    <property type="entry name" value="RT_POL"/>
    <property type="match status" value="1"/>
</dbReference>
<evidence type="ECO:0000256" key="2">
    <source>
        <dbReference type="ARBA" id="ARBA00022679"/>
    </source>
</evidence>
<dbReference type="Gene3D" id="1.10.340.70">
    <property type="match status" value="1"/>
</dbReference>
<dbReference type="Proteomes" id="UP001314205">
    <property type="component" value="Unassembled WGS sequence"/>
</dbReference>
<dbReference type="SUPFAM" id="SSF50630">
    <property type="entry name" value="Acid proteases"/>
    <property type="match status" value="1"/>
</dbReference>
<evidence type="ECO:0000256" key="3">
    <source>
        <dbReference type="ARBA" id="ARBA00022695"/>
    </source>
</evidence>
<keyword evidence="4" id="KW-0540">Nuclease</keyword>
<keyword evidence="2" id="KW-0808">Transferase</keyword>
<gene>
    <name evidence="13" type="ORF">PARMNEM_LOCUS20613</name>
</gene>
<dbReference type="InterPro" id="IPR043128">
    <property type="entry name" value="Rev_trsase/Diguanyl_cyclase"/>
</dbReference>
<evidence type="ECO:0000259" key="12">
    <source>
        <dbReference type="PROSITE" id="PS50994"/>
    </source>
</evidence>
<dbReference type="Gene3D" id="3.30.70.270">
    <property type="match status" value="2"/>
</dbReference>
<evidence type="ECO:0000256" key="9">
    <source>
        <dbReference type="SAM" id="MobiDB-lite"/>
    </source>
</evidence>
<name>A0AAV1M2Z6_9NEOP</name>
<dbReference type="CDD" id="cd09274">
    <property type="entry name" value="RNase_HI_RT_Ty3"/>
    <property type="match status" value="1"/>
</dbReference>
<dbReference type="InterPro" id="IPR001878">
    <property type="entry name" value="Znf_CCHC"/>
</dbReference>
<dbReference type="InterPro" id="IPR001584">
    <property type="entry name" value="Integrase_cat-core"/>
</dbReference>
<dbReference type="SUPFAM" id="SSF53098">
    <property type="entry name" value="Ribonuclease H-like"/>
    <property type="match status" value="1"/>
</dbReference>
<dbReference type="GO" id="GO:0015074">
    <property type="term" value="P:DNA integration"/>
    <property type="evidence" value="ECO:0007669"/>
    <property type="project" value="InterPro"/>
</dbReference>
<keyword evidence="6" id="KW-0378">Hydrolase</keyword>
<organism evidence="13 14">
    <name type="scientific">Parnassius mnemosyne</name>
    <name type="common">clouded apollo</name>
    <dbReference type="NCBI Taxonomy" id="213953"/>
    <lineage>
        <taxon>Eukaryota</taxon>
        <taxon>Metazoa</taxon>
        <taxon>Ecdysozoa</taxon>
        <taxon>Arthropoda</taxon>
        <taxon>Hexapoda</taxon>
        <taxon>Insecta</taxon>
        <taxon>Pterygota</taxon>
        <taxon>Neoptera</taxon>
        <taxon>Endopterygota</taxon>
        <taxon>Lepidoptera</taxon>
        <taxon>Glossata</taxon>
        <taxon>Ditrysia</taxon>
        <taxon>Papilionoidea</taxon>
        <taxon>Papilionidae</taxon>
        <taxon>Parnassiinae</taxon>
        <taxon>Parnassini</taxon>
        <taxon>Parnassius</taxon>
        <taxon>Driopa</taxon>
    </lineage>
</organism>
<keyword evidence="8" id="KW-0863">Zinc-finger</keyword>
<dbReference type="Pfam" id="PF17917">
    <property type="entry name" value="RT_RNaseH"/>
    <property type="match status" value="1"/>
</dbReference>
<feature type="domain" description="Integrase catalytic" evidence="12">
    <location>
        <begin position="1021"/>
        <end position="1181"/>
    </location>
</feature>
<dbReference type="FunFam" id="1.10.340.70:FF:000003">
    <property type="entry name" value="Protein CBG25708"/>
    <property type="match status" value="1"/>
</dbReference>
<keyword evidence="8" id="KW-0862">Zinc</keyword>
<feature type="domain" description="Reverse transcriptase" evidence="11">
    <location>
        <begin position="475"/>
        <end position="652"/>
    </location>
</feature>
<dbReference type="FunFam" id="3.30.70.270:FF:000026">
    <property type="entry name" value="Transposon Ty3-G Gag-Pol polyprotein"/>
    <property type="match status" value="1"/>
</dbReference>
<keyword evidence="7" id="KW-0695">RNA-directed DNA polymerase</keyword>